<evidence type="ECO:0000313" key="2">
    <source>
        <dbReference type="EMBL" id="AGA31583.1"/>
    </source>
</evidence>
<gene>
    <name evidence="2" type="ordered locus">Sinac_7550</name>
</gene>
<dbReference type="InterPro" id="IPR012902">
    <property type="entry name" value="N_methyl_site"/>
</dbReference>
<dbReference type="HOGENOM" id="CLU_041661_0_0_0"/>
<dbReference type="eggNOG" id="COG2165">
    <property type="taxonomic scope" value="Bacteria"/>
</dbReference>
<dbReference type="InterPro" id="IPR045584">
    <property type="entry name" value="Pilin-like"/>
</dbReference>
<accession>L0DRD1</accession>
<dbReference type="KEGG" id="saci:Sinac_7550"/>
<dbReference type="Gene3D" id="3.30.700.10">
    <property type="entry name" value="Glycoprotein, Type 4 Pilin"/>
    <property type="match status" value="1"/>
</dbReference>
<proteinExistence type="predicted"/>
<dbReference type="RefSeq" id="WP_015250647.1">
    <property type="nucleotide sequence ID" value="NC_019892.1"/>
</dbReference>
<reference evidence="2 3" key="1">
    <citation type="submission" date="2012-02" db="EMBL/GenBank/DDBJ databases">
        <title>Complete sequence of chromosome of Singulisphaera acidiphila DSM 18658.</title>
        <authorList>
            <consortium name="US DOE Joint Genome Institute (JGI-PGF)"/>
            <person name="Lucas S."/>
            <person name="Copeland A."/>
            <person name="Lapidus A."/>
            <person name="Glavina del Rio T."/>
            <person name="Dalin E."/>
            <person name="Tice H."/>
            <person name="Bruce D."/>
            <person name="Goodwin L."/>
            <person name="Pitluck S."/>
            <person name="Peters L."/>
            <person name="Ovchinnikova G."/>
            <person name="Chertkov O."/>
            <person name="Kyrpides N."/>
            <person name="Mavromatis K."/>
            <person name="Ivanova N."/>
            <person name="Brettin T."/>
            <person name="Detter J.C."/>
            <person name="Han C."/>
            <person name="Larimer F."/>
            <person name="Land M."/>
            <person name="Hauser L."/>
            <person name="Markowitz V."/>
            <person name="Cheng J.-F."/>
            <person name="Hugenholtz P."/>
            <person name="Woyke T."/>
            <person name="Wu D."/>
            <person name="Tindall B."/>
            <person name="Pomrenke H."/>
            <person name="Brambilla E."/>
            <person name="Klenk H.-P."/>
            <person name="Eisen J.A."/>
        </authorList>
    </citation>
    <scope>NUCLEOTIDE SEQUENCE [LARGE SCALE GENOMIC DNA]</scope>
    <source>
        <strain evidence="3">ATCC BAA-1392 / DSM 18658 / VKM B-2454 / MOB10</strain>
    </source>
</reference>
<keyword evidence="3" id="KW-1185">Reference proteome</keyword>
<dbReference type="Proteomes" id="UP000010798">
    <property type="component" value="Chromosome"/>
</dbReference>
<dbReference type="OrthoDB" id="254858at2"/>
<organism evidence="2 3">
    <name type="scientific">Singulisphaera acidiphila (strain ATCC BAA-1392 / DSM 18658 / VKM B-2454 / MOB10)</name>
    <dbReference type="NCBI Taxonomy" id="886293"/>
    <lineage>
        <taxon>Bacteria</taxon>
        <taxon>Pseudomonadati</taxon>
        <taxon>Planctomycetota</taxon>
        <taxon>Planctomycetia</taxon>
        <taxon>Isosphaerales</taxon>
        <taxon>Isosphaeraceae</taxon>
        <taxon>Singulisphaera</taxon>
    </lineage>
</organism>
<dbReference type="SUPFAM" id="SSF54523">
    <property type="entry name" value="Pili subunits"/>
    <property type="match status" value="1"/>
</dbReference>
<dbReference type="PANTHER" id="PTHR30093">
    <property type="entry name" value="GENERAL SECRETION PATHWAY PROTEIN G"/>
    <property type="match status" value="1"/>
</dbReference>
<protein>
    <submittedName>
        <fullName evidence="2">Prepilin-type N-terminal cleavage/methylation domain-containing protein</fullName>
    </submittedName>
</protein>
<evidence type="ECO:0000313" key="3">
    <source>
        <dbReference type="Proteomes" id="UP000010798"/>
    </source>
</evidence>
<dbReference type="EMBL" id="CP003364">
    <property type="protein sequence ID" value="AGA31583.1"/>
    <property type="molecule type" value="Genomic_DNA"/>
</dbReference>
<sequence length="342" mass="36600">MPPLRRGFTLIELLVVIAIIAVLIALLLPAVQAAREAARRAQCVNNLKQLGLALHNYEQGVGSLPLTLSIADTGTTVTWTNSFGAHSRILPYIEQSALVNASNYSVDMQTPPNNTALAQVISVLICPSETKPIARSLTGGGQYGIANYGYVSGDWFVWGGLDNKRSNRGAFGPNQSRRWAEFIDGTSNTLLMSEGKAYLDYARDCPSLANINNPDVIPPPDADPYTVAPEYLGGCSFRPQEGRTQWFESGVHHNGITTAWPPNKVIPGGPGKIYPDVDLNGNREKLGRPTFAAATARSYHSGGVNTLLGDGSVRFVKSTINGTTWRALGSVAGGEVISADAY</sequence>
<dbReference type="Pfam" id="PF07596">
    <property type="entry name" value="SBP_bac_10"/>
    <property type="match status" value="1"/>
</dbReference>
<name>L0DRD1_SINAD</name>
<dbReference type="AlphaFoldDB" id="L0DRD1"/>
<feature type="domain" description="DUF1559" evidence="1">
    <location>
        <begin position="32"/>
        <end position="321"/>
    </location>
</feature>
<dbReference type="PANTHER" id="PTHR30093:SF2">
    <property type="entry name" value="TYPE II SECRETION SYSTEM PROTEIN H"/>
    <property type="match status" value="1"/>
</dbReference>
<dbReference type="PROSITE" id="PS00409">
    <property type="entry name" value="PROKAR_NTER_METHYL"/>
    <property type="match status" value="1"/>
</dbReference>
<dbReference type="Pfam" id="PF07963">
    <property type="entry name" value="N_methyl"/>
    <property type="match status" value="1"/>
</dbReference>
<evidence type="ECO:0000259" key="1">
    <source>
        <dbReference type="Pfam" id="PF07596"/>
    </source>
</evidence>
<dbReference type="NCBIfam" id="TIGR04294">
    <property type="entry name" value="pre_pil_HX9DG"/>
    <property type="match status" value="1"/>
</dbReference>
<dbReference type="InterPro" id="IPR027558">
    <property type="entry name" value="Pre_pil_HX9DG_C"/>
</dbReference>
<dbReference type="InterPro" id="IPR011453">
    <property type="entry name" value="DUF1559"/>
</dbReference>
<dbReference type="NCBIfam" id="TIGR02532">
    <property type="entry name" value="IV_pilin_GFxxxE"/>
    <property type="match status" value="1"/>
</dbReference>
<dbReference type="STRING" id="886293.Sinac_7550"/>